<feature type="chain" id="PRO_5046448273" evidence="3">
    <location>
        <begin position="29"/>
        <end position="313"/>
    </location>
</feature>
<evidence type="ECO:0000256" key="2">
    <source>
        <dbReference type="ARBA" id="ARBA00022801"/>
    </source>
</evidence>
<dbReference type="PANTHER" id="PTHR43037:SF1">
    <property type="entry name" value="BLL1128 PROTEIN"/>
    <property type="match status" value="1"/>
</dbReference>
<name>A0ABY8NDW0_9GAMM</name>
<reference evidence="4 5" key="1">
    <citation type="submission" date="2023-02" db="EMBL/GenBank/DDBJ databases">
        <title>Description and genomic characterization of Microbulbifer bruguierae sp. nov., isolated from the sediment of mangrove plant Bruguiera sexangula.</title>
        <authorList>
            <person name="Long M."/>
        </authorList>
    </citation>
    <scope>NUCLEOTIDE SEQUENCE [LARGE SCALE GENOMIC DNA]</scope>
    <source>
        <strain evidence="4 5">H12</strain>
    </source>
</reference>
<evidence type="ECO:0000256" key="1">
    <source>
        <dbReference type="ARBA" id="ARBA00022729"/>
    </source>
</evidence>
<dbReference type="PANTHER" id="PTHR43037">
    <property type="entry name" value="UNNAMED PRODUCT-RELATED"/>
    <property type="match status" value="1"/>
</dbReference>
<protein>
    <submittedName>
        <fullName evidence="4">PHB depolymerase family esterase</fullName>
    </submittedName>
</protein>
<dbReference type="RefSeq" id="WP_280320448.1">
    <property type="nucleotide sequence ID" value="NZ_CP118605.1"/>
</dbReference>
<proteinExistence type="predicted"/>
<evidence type="ECO:0000313" key="4">
    <source>
        <dbReference type="EMBL" id="WGL16624.1"/>
    </source>
</evidence>
<dbReference type="InterPro" id="IPR050955">
    <property type="entry name" value="Plant_Biomass_Hydrol_Est"/>
</dbReference>
<accession>A0ABY8NDW0</accession>
<dbReference type="InterPro" id="IPR029058">
    <property type="entry name" value="AB_hydrolase_fold"/>
</dbReference>
<feature type="signal peptide" evidence="3">
    <location>
        <begin position="1"/>
        <end position="28"/>
    </location>
</feature>
<sequence>MMNSRLGRQLRQGIFGLFLLQGGAAAHAGNWQQNVAIAGFDKVHVYTPDTVSPIGSGKSLLLLLHGCVQSIDAYLGANLEDVAEEYGMVIAVPEAMHKAGFSCWSYWEGERSRSAGDYKNLVDLASSMSSDPDRKIDPSQVYIAGLSSGAVFANTTACIAPDIFAGMGISAGPSIGTSPAGAIRHCEAADVASRCNSYASTHADHFSTQITAIAHGTEDSTVDQCYNRQNAEGLASVYGVTSEPETTIYREGTRSATQSLWQEGRVAMVWLDGVGHAWSGGEGASGTYVSDNGINYARYLARYFTSNNKRVTH</sequence>
<dbReference type="Pfam" id="PF10503">
    <property type="entry name" value="Esterase_PHB"/>
    <property type="match status" value="1"/>
</dbReference>
<dbReference type="InterPro" id="IPR010126">
    <property type="entry name" value="Esterase_phb"/>
</dbReference>
<dbReference type="EMBL" id="CP118605">
    <property type="protein sequence ID" value="WGL16624.1"/>
    <property type="molecule type" value="Genomic_DNA"/>
</dbReference>
<keyword evidence="2" id="KW-0378">Hydrolase</keyword>
<keyword evidence="1 3" id="KW-0732">Signal</keyword>
<keyword evidence="5" id="KW-1185">Reference proteome</keyword>
<evidence type="ECO:0000256" key="3">
    <source>
        <dbReference type="SAM" id="SignalP"/>
    </source>
</evidence>
<dbReference type="Gene3D" id="3.40.50.1820">
    <property type="entry name" value="alpha/beta hydrolase"/>
    <property type="match status" value="1"/>
</dbReference>
<organism evidence="4 5">
    <name type="scientific">Microbulbifer bruguierae</name>
    <dbReference type="NCBI Taxonomy" id="3029061"/>
    <lineage>
        <taxon>Bacteria</taxon>
        <taxon>Pseudomonadati</taxon>
        <taxon>Pseudomonadota</taxon>
        <taxon>Gammaproteobacteria</taxon>
        <taxon>Cellvibrionales</taxon>
        <taxon>Microbulbiferaceae</taxon>
        <taxon>Microbulbifer</taxon>
    </lineage>
</organism>
<evidence type="ECO:0000313" key="5">
    <source>
        <dbReference type="Proteomes" id="UP001236500"/>
    </source>
</evidence>
<gene>
    <name evidence="4" type="ORF">PVT68_17965</name>
</gene>
<dbReference type="SUPFAM" id="SSF53474">
    <property type="entry name" value="alpha/beta-Hydrolases"/>
    <property type="match status" value="2"/>
</dbReference>
<dbReference type="Proteomes" id="UP001236500">
    <property type="component" value="Chromosome"/>
</dbReference>
<dbReference type="NCBIfam" id="TIGR01840">
    <property type="entry name" value="esterase_phb"/>
    <property type="match status" value="1"/>
</dbReference>